<evidence type="ECO:0000313" key="4">
    <source>
        <dbReference type="EMBL" id="PHF00515.1"/>
    </source>
</evidence>
<dbReference type="Gene3D" id="1.20.120.1030">
    <property type="entry name" value="Motility repressor MogR, DNA-binding domain"/>
    <property type="match status" value="1"/>
</dbReference>
<evidence type="ECO:0000259" key="2">
    <source>
        <dbReference type="Pfam" id="PF12181"/>
    </source>
</evidence>
<dbReference type="AlphaFoldDB" id="A0AAJ3R7Z3"/>
<reference evidence="3" key="2">
    <citation type="submission" date="2019-07" db="EMBL/GenBank/DDBJ databases">
        <title>Phylogenomic Reclassification of ATCC Bacillus Strains and Various Taxa within the Genus Bacillus.</title>
        <authorList>
            <person name="Riojas M.A."/>
            <person name="Frank A.M."/>
            <person name="Fenn S.L."/>
            <person name="King S.P."/>
            <person name="Brower S.M."/>
            <person name="Hazbon M.H."/>
        </authorList>
    </citation>
    <scope>NUCLEOTIDE SEQUENCE</scope>
    <source>
        <strain evidence="3">NR-12239</strain>
    </source>
</reference>
<keyword evidence="1" id="KW-0175">Coiled coil</keyword>
<dbReference type="RefSeq" id="WP_033796025.1">
    <property type="nucleotide sequence ID" value="NZ_CM000743.1"/>
</dbReference>
<gene>
    <name evidence="4" type="ORF">COF81_09365</name>
    <name evidence="3" type="ORF">FOS08_20310</name>
</gene>
<reference evidence="4 5" key="1">
    <citation type="submission" date="2017-09" db="EMBL/GenBank/DDBJ databases">
        <title>Large-scale bioinformatics analysis of Bacillus genomes uncovers conserved roles of natural products in bacterial physiology.</title>
        <authorList>
            <consortium name="Agbiome Team Llc"/>
            <person name="Bleich R.M."/>
            <person name="Grubbs K.J."/>
            <person name="Santa Maria K.C."/>
            <person name="Allen S.E."/>
            <person name="Farag S."/>
            <person name="Shank E.A."/>
            <person name="Bowers A."/>
        </authorList>
    </citation>
    <scope>NUCLEOTIDE SEQUENCE [LARGE SCALE GENOMIC DNA]</scope>
    <source>
        <strain evidence="4 5">AFS037265</strain>
    </source>
</reference>
<dbReference type="EMBL" id="NUTL01000036">
    <property type="protein sequence ID" value="PHF00515.1"/>
    <property type="molecule type" value="Genomic_DNA"/>
</dbReference>
<feature type="coiled-coil region" evidence="1">
    <location>
        <begin position="16"/>
        <end position="43"/>
    </location>
</feature>
<accession>A0AAJ3R7Z3</accession>
<dbReference type="InterPro" id="IPR038245">
    <property type="entry name" value="MogR_DNA-bd_sf"/>
</dbReference>
<dbReference type="Pfam" id="PF12181">
    <property type="entry name" value="MogR_DNAbind"/>
    <property type="match status" value="1"/>
</dbReference>
<sequence length="301" mass="35684">MYQQTAIHVLDLLKNIVNGMKNIQKVEEECRKIEREFHVTYAELMDLYDKMIAFQREIEKMGGLFAYEQSQMMWLKSELELLYATYQFCQHYNLNISDTSKAISKENLQLFPKTESQLQNTYYKLKNQELPFENIKKGKPGRKKKHEPEQYVCEKENRVKSIVVQSEKTENNLVTILSGIVDNFETIGVEGKKQELYQFMEGIYKLSSMAAGHTKENNTHEIQKELQNLRAENERLRYEKEEVISSMDEMTNQMNRFIESSDIDQIRTLPAFVNMCKQYLEKNKLHHDKMDTKEQIISMKQ</sequence>
<name>A0AAJ3R7Z3_9BACI</name>
<dbReference type="Proteomes" id="UP000221918">
    <property type="component" value="Unassembled WGS sequence"/>
</dbReference>
<evidence type="ECO:0000313" key="5">
    <source>
        <dbReference type="Proteomes" id="UP000221918"/>
    </source>
</evidence>
<evidence type="ECO:0000256" key="1">
    <source>
        <dbReference type="SAM" id="Coils"/>
    </source>
</evidence>
<dbReference type="Proteomes" id="UP001248134">
    <property type="component" value="Unassembled WGS sequence"/>
</dbReference>
<feature type="coiled-coil region" evidence="1">
    <location>
        <begin position="219"/>
        <end position="253"/>
    </location>
</feature>
<dbReference type="InterPro" id="IPR021009">
    <property type="entry name" value="MogR_DNA-bd"/>
</dbReference>
<evidence type="ECO:0000313" key="3">
    <source>
        <dbReference type="EMBL" id="MDR4328174.1"/>
    </source>
</evidence>
<feature type="domain" description="Motility repressor MogR DNA-binding" evidence="2">
    <location>
        <begin position="13"/>
        <end position="149"/>
    </location>
</feature>
<comment type="caution">
    <text evidence="4">The sequence shown here is derived from an EMBL/GenBank/DDBJ whole genome shotgun (WGS) entry which is preliminary data.</text>
</comment>
<organism evidence="4 5">
    <name type="scientific">Bacillus pseudomycoides</name>
    <dbReference type="NCBI Taxonomy" id="64104"/>
    <lineage>
        <taxon>Bacteria</taxon>
        <taxon>Bacillati</taxon>
        <taxon>Bacillota</taxon>
        <taxon>Bacilli</taxon>
        <taxon>Bacillales</taxon>
        <taxon>Bacillaceae</taxon>
        <taxon>Bacillus</taxon>
        <taxon>Bacillus cereus group</taxon>
    </lineage>
</organism>
<proteinExistence type="predicted"/>
<protein>
    <submittedName>
        <fullName evidence="4">Motility repressor MogR</fullName>
    </submittedName>
</protein>
<dbReference type="EMBL" id="VLYX01000027">
    <property type="protein sequence ID" value="MDR4328174.1"/>
    <property type="molecule type" value="Genomic_DNA"/>
</dbReference>